<dbReference type="CDD" id="cd02209">
    <property type="entry name" value="cupin_XRE_C"/>
    <property type="match status" value="1"/>
</dbReference>
<dbReference type="CDD" id="cd00093">
    <property type="entry name" value="HTH_XRE"/>
    <property type="match status" value="1"/>
</dbReference>
<dbReference type="PANTHER" id="PTHR46797">
    <property type="entry name" value="HTH-TYPE TRANSCRIPTIONAL REGULATOR"/>
    <property type="match status" value="1"/>
</dbReference>
<gene>
    <name evidence="3" type="ORF">METZ01_LOCUS78149</name>
</gene>
<dbReference type="SUPFAM" id="SSF51182">
    <property type="entry name" value="RmlC-like cupins"/>
    <property type="match status" value="1"/>
</dbReference>
<dbReference type="Pfam" id="PF07883">
    <property type="entry name" value="Cupin_2"/>
    <property type="match status" value="1"/>
</dbReference>
<dbReference type="AlphaFoldDB" id="A0A381UAN6"/>
<dbReference type="PROSITE" id="PS51257">
    <property type="entry name" value="PROKAR_LIPOPROTEIN"/>
    <property type="match status" value="1"/>
</dbReference>
<dbReference type="InterPro" id="IPR014710">
    <property type="entry name" value="RmlC-like_jellyroll"/>
</dbReference>
<dbReference type="InterPro" id="IPR011051">
    <property type="entry name" value="RmlC_Cupin_sf"/>
</dbReference>
<dbReference type="Pfam" id="PF01381">
    <property type="entry name" value="HTH_3"/>
    <property type="match status" value="1"/>
</dbReference>
<evidence type="ECO:0000256" key="1">
    <source>
        <dbReference type="ARBA" id="ARBA00023125"/>
    </source>
</evidence>
<sequence>MTGGIGKTPALGERISRLRKSRGLTLAQLSSACALSEATLSRIENGHSAVSAQNLFALSQYLDVDITRFFRDDTAPVMPGMRSLTRKDQGVHQALDHYDAEILCADLSRKDMHPVINTIQARTLAEAGGLSTHEGEEFLYVLEGEVAIHTDLYAPTHLERGDCLYFDGLQQHAYLCSSDKPARILVLVSHRYTKDAP</sequence>
<dbReference type="InterPro" id="IPR010982">
    <property type="entry name" value="Lambda_DNA-bd_dom_sf"/>
</dbReference>
<name>A0A381UAN6_9ZZZZ</name>
<dbReference type="PROSITE" id="PS50943">
    <property type="entry name" value="HTH_CROC1"/>
    <property type="match status" value="1"/>
</dbReference>
<dbReference type="GO" id="GO:0003677">
    <property type="term" value="F:DNA binding"/>
    <property type="evidence" value="ECO:0007669"/>
    <property type="project" value="UniProtKB-KW"/>
</dbReference>
<evidence type="ECO:0000313" key="3">
    <source>
        <dbReference type="EMBL" id="SVA25295.1"/>
    </source>
</evidence>
<proteinExistence type="predicted"/>
<dbReference type="EMBL" id="UINC01006072">
    <property type="protein sequence ID" value="SVA25295.1"/>
    <property type="molecule type" value="Genomic_DNA"/>
</dbReference>
<evidence type="ECO:0000259" key="2">
    <source>
        <dbReference type="PROSITE" id="PS50943"/>
    </source>
</evidence>
<feature type="domain" description="HTH cro/C1-type" evidence="2">
    <location>
        <begin position="15"/>
        <end position="69"/>
    </location>
</feature>
<dbReference type="GO" id="GO:0003700">
    <property type="term" value="F:DNA-binding transcription factor activity"/>
    <property type="evidence" value="ECO:0007669"/>
    <property type="project" value="TreeGrafter"/>
</dbReference>
<dbReference type="InterPro" id="IPR050807">
    <property type="entry name" value="TransReg_Diox_bact_type"/>
</dbReference>
<dbReference type="SUPFAM" id="SSF47413">
    <property type="entry name" value="lambda repressor-like DNA-binding domains"/>
    <property type="match status" value="1"/>
</dbReference>
<protein>
    <recommendedName>
        <fullName evidence="2">HTH cro/C1-type domain-containing protein</fullName>
    </recommendedName>
</protein>
<dbReference type="SMART" id="SM00530">
    <property type="entry name" value="HTH_XRE"/>
    <property type="match status" value="1"/>
</dbReference>
<accession>A0A381UAN6</accession>
<dbReference type="Gene3D" id="1.10.260.40">
    <property type="entry name" value="lambda repressor-like DNA-binding domains"/>
    <property type="match status" value="1"/>
</dbReference>
<dbReference type="InterPro" id="IPR001387">
    <property type="entry name" value="Cro/C1-type_HTH"/>
</dbReference>
<dbReference type="InterPro" id="IPR013096">
    <property type="entry name" value="Cupin_2"/>
</dbReference>
<dbReference type="GO" id="GO:0005829">
    <property type="term" value="C:cytosol"/>
    <property type="evidence" value="ECO:0007669"/>
    <property type="project" value="TreeGrafter"/>
</dbReference>
<organism evidence="3">
    <name type="scientific">marine metagenome</name>
    <dbReference type="NCBI Taxonomy" id="408172"/>
    <lineage>
        <taxon>unclassified sequences</taxon>
        <taxon>metagenomes</taxon>
        <taxon>ecological metagenomes</taxon>
    </lineage>
</organism>
<reference evidence="3" key="1">
    <citation type="submission" date="2018-05" db="EMBL/GenBank/DDBJ databases">
        <authorList>
            <person name="Lanie J.A."/>
            <person name="Ng W.-L."/>
            <person name="Kazmierczak K.M."/>
            <person name="Andrzejewski T.M."/>
            <person name="Davidsen T.M."/>
            <person name="Wayne K.J."/>
            <person name="Tettelin H."/>
            <person name="Glass J.I."/>
            <person name="Rusch D."/>
            <person name="Podicherti R."/>
            <person name="Tsui H.-C.T."/>
            <person name="Winkler M.E."/>
        </authorList>
    </citation>
    <scope>NUCLEOTIDE SEQUENCE</scope>
</reference>
<dbReference type="PANTHER" id="PTHR46797:SF20">
    <property type="entry name" value="BLR4304 PROTEIN"/>
    <property type="match status" value="1"/>
</dbReference>
<dbReference type="Gene3D" id="2.60.120.10">
    <property type="entry name" value="Jelly Rolls"/>
    <property type="match status" value="1"/>
</dbReference>
<keyword evidence="1" id="KW-0238">DNA-binding</keyword>